<name>G7WDR9_DESOD</name>
<dbReference type="AlphaFoldDB" id="G7WDR9"/>
<dbReference type="EMBL" id="CP003108">
    <property type="protein sequence ID" value="AET68826.1"/>
    <property type="molecule type" value="Genomic_DNA"/>
</dbReference>
<dbReference type="eggNOG" id="COG0613">
    <property type="taxonomic scope" value="Bacteria"/>
</dbReference>
<feature type="domain" description="Polymerase/histidinol phosphatase N-terminal" evidence="1">
    <location>
        <begin position="9"/>
        <end position="74"/>
    </location>
</feature>
<dbReference type="CDD" id="cd07438">
    <property type="entry name" value="PHP_HisPPase_AMP"/>
    <property type="match status" value="1"/>
</dbReference>
<evidence type="ECO:0000313" key="2">
    <source>
        <dbReference type="EMBL" id="AET68826.1"/>
    </source>
</evidence>
<dbReference type="GO" id="GO:0004534">
    <property type="term" value="F:5'-3' RNA exonuclease activity"/>
    <property type="evidence" value="ECO:0007669"/>
    <property type="project" value="TreeGrafter"/>
</dbReference>
<dbReference type="InterPro" id="IPR004013">
    <property type="entry name" value="PHP_dom"/>
</dbReference>
<organism evidence="2 3">
    <name type="scientific">Desulfosporosinus orientis (strain ATCC 19365 / DSM 765 / NCIMB 8382 / VKM B-1628 / Singapore I)</name>
    <name type="common">Desulfotomaculum orientis</name>
    <dbReference type="NCBI Taxonomy" id="768706"/>
    <lineage>
        <taxon>Bacteria</taxon>
        <taxon>Bacillati</taxon>
        <taxon>Bacillota</taxon>
        <taxon>Clostridia</taxon>
        <taxon>Eubacteriales</taxon>
        <taxon>Desulfitobacteriaceae</taxon>
        <taxon>Desulfosporosinus</taxon>
    </lineage>
</organism>
<dbReference type="Gene3D" id="1.10.150.650">
    <property type="match status" value="1"/>
</dbReference>
<dbReference type="PANTHER" id="PTHR42924:SF3">
    <property type="entry name" value="POLYMERASE_HISTIDINOL PHOSPHATASE N-TERMINAL DOMAIN-CONTAINING PROTEIN"/>
    <property type="match status" value="1"/>
</dbReference>
<dbReference type="KEGG" id="dor:Desor_3327"/>
<dbReference type="HOGENOM" id="CLU_067347_1_0_9"/>
<dbReference type="GO" id="GO:0035312">
    <property type="term" value="F:5'-3' DNA exonuclease activity"/>
    <property type="evidence" value="ECO:0007669"/>
    <property type="project" value="TreeGrafter"/>
</dbReference>
<reference evidence="3" key="1">
    <citation type="submission" date="2011-11" db="EMBL/GenBank/DDBJ databases">
        <title>Complete sequence of Desulfosporosinus orientis DSM 765.</title>
        <authorList>
            <person name="Lucas S."/>
            <person name="Han J."/>
            <person name="Lapidus A."/>
            <person name="Cheng J.-F."/>
            <person name="Goodwin L."/>
            <person name="Pitluck S."/>
            <person name="Peters L."/>
            <person name="Ovchinnikova G."/>
            <person name="Teshima H."/>
            <person name="Detter J.C."/>
            <person name="Han C."/>
            <person name="Tapia R."/>
            <person name="Land M."/>
            <person name="Hauser L."/>
            <person name="Kyrpides N."/>
            <person name="Ivanova N."/>
            <person name="Pagani I."/>
            <person name="Pester M."/>
            <person name="Spring S."/>
            <person name="Ollivier B."/>
            <person name="Rattei T."/>
            <person name="Klenk H.-P."/>
            <person name="Wagner M."/>
            <person name="Loy A."/>
            <person name="Woyke T."/>
        </authorList>
    </citation>
    <scope>NUCLEOTIDE SEQUENCE [LARGE SCALE GENOMIC DNA]</scope>
    <source>
        <strain evidence="3">ATCC 19365 / DSM 765 / NCIMB 8382 / VKM B-1628</strain>
    </source>
</reference>
<dbReference type="PANTHER" id="PTHR42924">
    <property type="entry name" value="EXONUCLEASE"/>
    <property type="match status" value="1"/>
</dbReference>
<sequence>MKEGIYLRSDLHIHTHESDGLLSVEEVMNLAHASNVQTLAITDHESTQAVKKAEQLAKELNIKVIPGVELLTSYRGHEVHLLGYFKNVDQPLLQNRLKEIRAQRTSLAHDMVECLKNGGITLDWQDVEKEVEAEGAVTKGHIMRAIYHQENGAPRNWQEIAAYFRPGGVAHLPYLNHAFEDAVDLIFACGGLPVVAHPGLLRDPDMVFSLLSYRPIGLEVYYGYWERQAELINYYAEVADKFSILATGGSDYHGPWGYVKLGQMNIPDNSILQLRSYLTI</sequence>
<dbReference type="SUPFAM" id="SSF89550">
    <property type="entry name" value="PHP domain-like"/>
    <property type="match status" value="1"/>
</dbReference>
<proteinExistence type="predicted"/>
<evidence type="ECO:0000313" key="3">
    <source>
        <dbReference type="Proteomes" id="UP000006346"/>
    </source>
</evidence>
<dbReference type="Proteomes" id="UP000006346">
    <property type="component" value="Chromosome"/>
</dbReference>
<dbReference type="InterPro" id="IPR003141">
    <property type="entry name" value="Pol/His_phosphatase_N"/>
</dbReference>
<dbReference type="Gene3D" id="3.20.20.140">
    <property type="entry name" value="Metal-dependent hydrolases"/>
    <property type="match status" value="1"/>
</dbReference>
<keyword evidence="3" id="KW-1185">Reference proteome</keyword>
<reference evidence="2 3" key="2">
    <citation type="journal article" date="2012" name="J. Bacteriol.">
        <title>Complete genome sequences of Desulfosporosinus orientis DSM765T, Desulfosporosinus youngiae DSM17734T, Desulfosporosinus meridiei DSM13257T, and Desulfosporosinus acidiphilus DSM22704T.</title>
        <authorList>
            <person name="Pester M."/>
            <person name="Brambilla E."/>
            <person name="Alazard D."/>
            <person name="Rattei T."/>
            <person name="Weinmaier T."/>
            <person name="Han J."/>
            <person name="Lucas S."/>
            <person name="Lapidus A."/>
            <person name="Cheng J.F."/>
            <person name="Goodwin L."/>
            <person name="Pitluck S."/>
            <person name="Peters L."/>
            <person name="Ovchinnikova G."/>
            <person name="Teshima H."/>
            <person name="Detter J.C."/>
            <person name="Han C.S."/>
            <person name="Tapia R."/>
            <person name="Land M.L."/>
            <person name="Hauser L."/>
            <person name="Kyrpides N.C."/>
            <person name="Ivanova N.N."/>
            <person name="Pagani I."/>
            <person name="Huntmann M."/>
            <person name="Wei C.L."/>
            <person name="Davenport K.W."/>
            <person name="Daligault H."/>
            <person name="Chain P.S."/>
            <person name="Chen A."/>
            <person name="Mavromatis K."/>
            <person name="Markowitz V."/>
            <person name="Szeto E."/>
            <person name="Mikhailova N."/>
            <person name="Pati A."/>
            <person name="Wagner M."/>
            <person name="Woyke T."/>
            <person name="Ollivier B."/>
            <person name="Klenk H.P."/>
            <person name="Spring S."/>
            <person name="Loy A."/>
        </authorList>
    </citation>
    <scope>NUCLEOTIDE SEQUENCE [LARGE SCALE GENOMIC DNA]</scope>
    <source>
        <strain evidence="3">ATCC 19365 / DSM 765 / NCIMB 8382 / VKM B-1628</strain>
    </source>
</reference>
<evidence type="ECO:0000259" key="1">
    <source>
        <dbReference type="SMART" id="SM00481"/>
    </source>
</evidence>
<protein>
    <submittedName>
        <fullName evidence="2">Putative metal-dependent phosphoesterase, PHP family</fullName>
    </submittedName>
</protein>
<dbReference type="Pfam" id="PF02811">
    <property type="entry name" value="PHP"/>
    <property type="match status" value="1"/>
</dbReference>
<dbReference type="PATRIC" id="fig|768706.3.peg.3353"/>
<gene>
    <name evidence="2" type="ordered locus">Desor_3327</name>
</gene>
<accession>G7WDR9</accession>
<dbReference type="SMART" id="SM00481">
    <property type="entry name" value="POLIIIAc"/>
    <property type="match status" value="1"/>
</dbReference>
<dbReference type="InterPro" id="IPR016195">
    <property type="entry name" value="Pol/histidinol_Pase-like"/>
</dbReference>
<dbReference type="STRING" id="768706.Desor_3327"/>
<dbReference type="InterPro" id="IPR052018">
    <property type="entry name" value="PHP_domain"/>
</dbReference>